<dbReference type="PANTHER" id="PTHR11579">
    <property type="entry name" value="PROTEIN-L-ISOASPARTATE O-METHYLTRANSFERASE"/>
    <property type="match status" value="1"/>
</dbReference>
<name>A0A1H2UQS7_9BACI</name>
<evidence type="ECO:0000256" key="1">
    <source>
        <dbReference type="ARBA" id="ARBA00004496"/>
    </source>
</evidence>
<evidence type="ECO:0000256" key="6">
    <source>
        <dbReference type="ARBA" id="ARBA00022603"/>
    </source>
</evidence>
<evidence type="ECO:0000313" key="10">
    <source>
        <dbReference type="EMBL" id="SDW58496.1"/>
    </source>
</evidence>
<dbReference type="GO" id="GO:0030091">
    <property type="term" value="P:protein repair"/>
    <property type="evidence" value="ECO:0007669"/>
    <property type="project" value="UniProtKB-UniRule"/>
</dbReference>
<evidence type="ECO:0000256" key="3">
    <source>
        <dbReference type="ARBA" id="ARBA00011890"/>
    </source>
</evidence>
<evidence type="ECO:0000313" key="11">
    <source>
        <dbReference type="Proteomes" id="UP000199488"/>
    </source>
</evidence>
<dbReference type="InterPro" id="IPR029063">
    <property type="entry name" value="SAM-dependent_MTases_sf"/>
</dbReference>
<dbReference type="PANTHER" id="PTHR11579:SF0">
    <property type="entry name" value="PROTEIN-L-ISOASPARTATE(D-ASPARTATE) O-METHYLTRANSFERASE"/>
    <property type="match status" value="1"/>
</dbReference>
<dbReference type="NCBIfam" id="TIGR00080">
    <property type="entry name" value="pimt"/>
    <property type="match status" value="1"/>
</dbReference>
<proteinExistence type="inferred from homology"/>
<dbReference type="AlphaFoldDB" id="A0A1H2UQS7"/>
<keyword evidence="6 10" id="KW-0489">Methyltransferase</keyword>
<gene>
    <name evidence="10" type="ORF">SAMN05421781_1844</name>
</gene>
<dbReference type="InterPro" id="IPR000682">
    <property type="entry name" value="PCMT"/>
</dbReference>
<keyword evidence="8" id="KW-0949">S-adenosyl-L-methionine</keyword>
<dbReference type="GO" id="GO:0004719">
    <property type="term" value="F:protein-L-isoaspartate (D-aspartate) O-methyltransferase activity"/>
    <property type="evidence" value="ECO:0007669"/>
    <property type="project" value="UniProtKB-UniRule"/>
</dbReference>
<keyword evidence="5" id="KW-0963">Cytoplasm</keyword>
<dbReference type="GO" id="GO:0005737">
    <property type="term" value="C:cytoplasm"/>
    <property type="evidence" value="ECO:0007669"/>
    <property type="project" value="UniProtKB-SubCell"/>
</dbReference>
<dbReference type="Proteomes" id="UP000199488">
    <property type="component" value="Unassembled WGS sequence"/>
</dbReference>
<dbReference type="Pfam" id="PF01135">
    <property type="entry name" value="PCMT"/>
    <property type="match status" value="1"/>
</dbReference>
<keyword evidence="7 10" id="KW-0808">Transferase</keyword>
<dbReference type="OrthoDB" id="9772751at2"/>
<dbReference type="EC" id="2.1.1.77" evidence="3 9"/>
<accession>A0A1H2UQS7</accession>
<evidence type="ECO:0000256" key="9">
    <source>
        <dbReference type="NCBIfam" id="TIGR00080"/>
    </source>
</evidence>
<dbReference type="CDD" id="cd02440">
    <property type="entry name" value="AdoMet_MTases"/>
    <property type="match status" value="1"/>
</dbReference>
<dbReference type="EMBL" id="FNNC01000003">
    <property type="protein sequence ID" value="SDW58496.1"/>
    <property type="molecule type" value="Genomic_DNA"/>
</dbReference>
<dbReference type="NCBIfam" id="NF001453">
    <property type="entry name" value="PRK00312.1"/>
    <property type="match status" value="1"/>
</dbReference>
<dbReference type="GO" id="GO:0032259">
    <property type="term" value="P:methylation"/>
    <property type="evidence" value="ECO:0007669"/>
    <property type="project" value="UniProtKB-KW"/>
</dbReference>
<comment type="subcellular location">
    <subcellularLocation>
        <location evidence="1">Cytoplasm</location>
    </subcellularLocation>
</comment>
<sequence>MSKSDRNKEIRSYFRAMDRSFYMDTDKNLANWDQALSIGHGQTISQPSLVLKMTLELDVEPASRVLEVGTGSGYQTALLAAFAEQVYTVERILPLQERAQERLKEAGFTNINYRLGDGSKGWPEHAPYDRIMVTAAAKAVPESLVGQLAAPGKMMVPVGGRRGQELLLIEKNSQGELSSSVVEYVAFVPLEQDEET</sequence>
<dbReference type="RefSeq" id="WP_091614074.1">
    <property type="nucleotide sequence ID" value="NZ_FNNC01000003.1"/>
</dbReference>
<keyword evidence="11" id="KW-1185">Reference proteome</keyword>
<dbReference type="Gene3D" id="3.40.50.150">
    <property type="entry name" value="Vaccinia Virus protein VP39"/>
    <property type="match status" value="1"/>
</dbReference>
<protein>
    <recommendedName>
        <fullName evidence="4 9">Protein-L-isoaspartate O-methyltransferase</fullName>
        <ecNumber evidence="3 9">2.1.1.77</ecNumber>
    </recommendedName>
</protein>
<dbReference type="SUPFAM" id="SSF53335">
    <property type="entry name" value="S-adenosyl-L-methionine-dependent methyltransferases"/>
    <property type="match status" value="1"/>
</dbReference>
<dbReference type="PROSITE" id="PS01279">
    <property type="entry name" value="PCMT"/>
    <property type="match status" value="1"/>
</dbReference>
<evidence type="ECO:0000256" key="5">
    <source>
        <dbReference type="ARBA" id="ARBA00022490"/>
    </source>
</evidence>
<reference evidence="10 11" key="1">
    <citation type="submission" date="2016-10" db="EMBL/GenBank/DDBJ databases">
        <authorList>
            <person name="de Groot N.N."/>
        </authorList>
    </citation>
    <scope>NUCLEOTIDE SEQUENCE [LARGE SCALE GENOMIC DNA]</scope>
    <source>
        <strain evidence="10 11">DSM 23126</strain>
    </source>
</reference>
<dbReference type="STRING" id="1122204.SAMN05421781_1844"/>
<comment type="similarity">
    <text evidence="2">Belongs to the methyltransferase superfamily. L-isoaspartyl/D-aspartyl protein methyltransferase family.</text>
</comment>
<evidence type="ECO:0000256" key="4">
    <source>
        <dbReference type="ARBA" id="ARBA00013346"/>
    </source>
</evidence>
<organism evidence="10 11">
    <name type="scientific">Marinococcus luteus</name>
    <dbReference type="NCBI Taxonomy" id="1122204"/>
    <lineage>
        <taxon>Bacteria</taxon>
        <taxon>Bacillati</taxon>
        <taxon>Bacillota</taxon>
        <taxon>Bacilli</taxon>
        <taxon>Bacillales</taxon>
        <taxon>Bacillaceae</taxon>
        <taxon>Marinococcus</taxon>
    </lineage>
</organism>
<evidence type="ECO:0000256" key="8">
    <source>
        <dbReference type="ARBA" id="ARBA00022691"/>
    </source>
</evidence>
<evidence type="ECO:0000256" key="7">
    <source>
        <dbReference type="ARBA" id="ARBA00022679"/>
    </source>
</evidence>
<evidence type="ECO:0000256" key="2">
    <source>
        <dbReference type="ARBA" id="ARBA00005369"/>
    </source>
</evidence>